<evidence type="ECO:0000313" key="2">
    <source>
        <dbReference type="Proteomes" id="UP000654670"/>
    </source>
</evidence>
<reference evidence="1" key="1">
    <citation type="journal article" date="2014" name="Int. J. Syst. Evol. Microbiol.">
        <title>Complete genome sequence of Corynebacterium casei LMG S-19264T (=DSM 44701T), isolated from a smear-ripened cheese.</title>
        <authorList>
            <consortium name="US DOE Joint Genome Institute (JGI-PGF)"/>
            <person name="Walter F."/>
            <person name="Albersmeier A."/>
            <person name="Kalinowski J."/>
            <person name="Ruckert C."/>
        </authorList>
    </citation>
    <scope>NUCLEOTIDE SEQUENCE</scope>
    <source>
        <strain evidence="1">JCM 15325</strain>
    </source>
</reference>
<name>A0A917S947_9BACL</name>
<protein>
    <recommendedName>
        <fullName evidence="3">DUF2164 domain-containing protein</fullName>
    </recommendedName>
</protein>
<dbReference type="Pfam" id="PF09932">
    <property type="entry name" value="DUF2164"/>
    <property type="match status" value="1"/>
</dbReference>
<dbReference type="RefSeq" id="WP_188804473.1">
    <property type="nucleotide sequence ID" value="NZ_BMOK01000015.1"/>
</dbReference>
<comment type="caution">
    <text evidence="1">The sequence shown here is derived from an EMBL/GenBank/DDBJ whole genome shotgun (WGS) entry which is preliminary data.</text>
</comment>
<reference evidence="1" key="2">
    <citation type="submission" date="2020-09" db="EMBL/GenBank/DDBJ databases">
        <authorList>
            <person name="Sun Q."/>
            <person name="Ohkuma M."/>
        </authorList>
    </citation>
    <scope>NUCLEOTIDE SEQUENCE</scope>
    <source>
        <strain evidence="1">JCM 15325</strain>
    </source>
</reference>
<evidence type="ECO:0000313" key="1">
    <source>
        <dbReference type="EMBL" id="GGL62453.1"/>
    </source>
</evidence>
<dbReference type="Proteomes" id="UP000654670">
    <property type="component" value="Unassembled WGS sequence"/>
</dbReference>
<sequence>MNLTRTQKKELLEKLQSYYFDANHEQLGLIGAENLLTFFMNECAQLIYNQALKDARFVVERQFSSLEEELGVLEKR</sequence>
<accession>A0A917S947</accession>
<dbReference type="InterPro" id="IPR018680">
    <property type="entry name" value="DUF2164"/>
</dbReference>
<keyword evidence="2" id="KW-1185">Reference proteome</keyword>
<dbReference type="AlphaFoldDB" id="A0A917S947"/>
<dbReference type="EMBL" id="BMOK01000015">
    <property type="protein sequence ID" value="GGL62453.1"/>
    <property type="molecule type" value="Genomic_DNA"/>
</dbReference>
<evidence type="ECO:0008006" key="3">
    <source>
        <dbReference type="Google" id="ProtNLM"/>
    </source>
</evidence>
<organism evidence="1 2">
    <name type="scientific">Sporolactobacillus putidus</name>
    <dbReference type="NCBI Taxonomy" id="492735"/>
    <lineage>
        <taxon>Bacteria</taxon>
        <taxon>Bacillati</taxon>
        <taxon>Bacillota</taxon>
        <taxon>Bacilli</taxon>
        <taxon>Bacillales</taxon>
        <taxon>Sporolactobacillaceae</taxon>
        <taxon>Sporolactobacillus</taxon>
    </lineage>
</organism>
<gene>
    <name evidence="1" type="ORF">GCM10007968_28020</name>
</gene>
<proteinExistence type="predicted"/>